<dbReference type="EMBL" id="ASJR01000009">
    <property type="protein sequence ID" value="ERP31853.1"/>
    <property type="molecule type" value="Genomic_DNA"/>
</dbReference>
<feature type="binding site" evidence="4">
    <location>
        <position position="252"/>
    </location>
    <ligand>
        <name>S-adenosyl-L-methionine</name>
        <dbReference type="ChEBI" id="CHEBI:59789"/>
    </ligand>
</feature>
<dbReference type="Gene3D" id="2.40.50.140">
    <property type="entry name" value="Nucleic acid-binding proteins"/>
    <property type="match status" value="1"/>
</dbReference>
<name>U7D7E9_9BACT</name>
<dbReference type="CDD" id="cd02440">
    <property type="entry name" value="AdoMet_MTases"/>
    <property type="match status" value="1"/>
</dbReference>
<accession>U7D7E9</accession>
<dbReference type="PANTHER" id="PTHR11061:SF30">
    <property type="entry name" value="TRNA (URACIL(54)-C(5))-METHYLTRANSFERASE"/>
    <property type="match status" value="1"/>
</dbReference>
<dbReference type="Gene3D" id="3.40.50.150">
    <property type="entry name" value="Vaccinia Virus protein VP39"/>
    <property type="match status" value="2"/>
</dbReference>
<evidence type="ECO:0000256" key="2">
    <source>
        <dbReference type="ARBA" id="ARBA00022679"/>
    </source>
</evidence>
<evidence type="ECO:0000313" key="7">
    <source>
        <dbReference type="Proteomes" id="UP000017148"/>
    </source>
</evidence>
<dbReference type="eggNOG" id="COG2265">
    <property type="taxonomic scope" value="Bacteria"/>
</dbReference>
<dbReference type="InterPro" id="IPR029063">
    <property type="entry name" value="SAM-dependent_MTases_sf"/>
</dbReference>
<feature type="binding site" evidence="4">
    <location>
        <position position="226"/>
    </location>
    <ligand>
        <name>S-adenosyl-L-methionine</name>
        <dbReference type="ChEBI" id="CHEBI:59789"/>
    </ligand>
</feature>
<dbReference type="InterPro" id="IPR030390">
    <property type="entry name" value="MeTrfase_TrmA_AS"/>
</dbReference>
<dbReference type="AlphaFoldDB" id="U7D7E9"/>
<keyword evidence="3 4" id="KW-0949">S-adenosyl-L-methionine</keyword>
<dbReference type="GO" id="GO:0008173">
    <property type="term" value="F:RNA methyltransferase activity"/>
    <property type="evidence" value="ECO:0007669"/>
    <property type="project" value="InterPro"/>
</dbReference>
<comment type="similarity">
    <text evidence="4">Belongs to the class I-like SAM-binding methyltransferase superfamily. RNA M5U methyltransferase family.</text>
</comment>
<dbReference type="Proteomes" id="UP000017148">
    <property type="component" value="Unassembled WGS sequence"/>
</dbReference>
<keyword evidence="1 4" id="KW-0489">Methyltransferase</keyword>
<dbReference type="InterPro" id="IPR010280">
    <property type="entry name" value="U5_MeTrfase_fam"/>
</dbReference>
<dbReference type="PROSITE" id="PS51687">
    <property type="entry name" value="SAM_MT_RNA_M5U"/>
    <property type="match status" value="1"/>
</dbReference>
<protein>
    <submittedName>
        <fullName evidence="6">23S rRNA (Uracil-5-)-methyltransferase RumA</fullName>
    </submittedName>
</protein>
<sequence length="389" mass="43047">MADFVSEGKLTCEKMIFGGLGLCRTAAGVVFVSGLLPGETALCRYLRTQGGIPVYESVVPVEHPSDHRVAPFCPYFGVCGGCDWQHIHPAAQARFKKDIFEDLLRRVGGCNTFPEIEVITGPDRHYRMRCQLNLSPQGEGMGFYQKQSRQVVQITSCPLLTPSLSQLLEHQGAILQRITNPPRRVMCLDTGRAVLSSPPLANWSSASGSLFTDAGEVELRGTDFFQGNRYLYSALAQWKADSLGGNSLLDLFGGTGLFALHHGHRYDKVCLVESSKTMARRAQENMYRAGIHHGQACGMSAERFFSTAQRGEYSTVIVDPPRPGLSRTVRQGLIRLAPEHILYVSCNPSTQVRDVRFLRSRGYELTACAFFDMYPHTAHLETAVVLKRG</sequence>
<organism evidence="6 7">
    <name type="scientific">Chitinivibrio alkaliphilus ACht1</name>
    <dbReference type="NCBI Taxonomy" id="1313304"/>
    <lineage>
        <taxon>Bacteria</taxon>
        <taxon>Pseudomonadati</taxon>
        <taxon>Fibrobacterota</taxon>
        <taxon>Chitinivibrionia</taxon>
        <taxon>Chitinivibrionales</taxon>
        <taxon>Chitinivibrionaceae</taxon>
        <taxon>Chitinivibrio</taxon>
    </lineage>
</organism>
<dbReference type="RefSeq" id="WP_022636772.1">
    <property type="nucleotide sequence ID" value="NZ_ASJR01000009.1"/>
</dbReference>
<dbReference type="PROSITE" id="PS01230">
    <property type="entry name" value="TRMA_1"/>
    <property type="match status" value="1"/>
</dbReference>
<evidence type="ECO:0000313" key="6">
    <source>
        <dbReference type="EMBL" id="ERP31853.1"/>
    </source>
</evidence>
<dbReference type="STRING" id="1313304.CALK_1304"/>
<dbReference type="InterPro" id="IPR012340">
    <property type="entry name" value="NA-bd_OB-fold"/>
</dbReference>
<dbReference type="SUPFAM" id="SSF53335">
    <property type="entry name" value="S-adenosyl-L-methionine-dependent methyltransferases"/>
    <property type="match status" value="1"/>
</dbReference>
<evidence type="ECO:0000256" key="5">
    <source>
        <dbReference type="PROSITE-ProRule" id="PRU10015"/>
    </source>
</evidence>
<feature type="active site" description="Nucleophile" evidence="4">
    <location>
        <position position="346"/>
    </location>
</feature>
<dbReference type="GO" id="GO:0032259">
    <property type="term" value="P:methylation"/>
    <property type="evidence" value="ECO:0007669"/>
    <property type="project" value="UniProtKB-KW"/>
</dbReference>
<comment type="caution">
    <text evidence="6">The sequence shown here is derived from an EMBL/GenBank/DDBJ whole genome shotgun (WGS) entry which is preliminary data.</text>
</comment>
<dbReference type="Gene3D" id="2.40.50.1070">
    <property type="match status" value="1"/>
</dbReference>
<evidence type="ECO:0000256" key="3">
    <source>
        <dbReference type="ARBA" id="ARBA00022691"/>
    </source>
</evidence>
<evidence type="ECO:0000256" key="1">
    <source>
        <dbReference type="ARBA" id="ARBA00022603"/>
    </source>
</evidence>
<dbReference type="PANTHER" id="PTHR11061">
    <property type="entry name" value="RNA M5U METHYLTRANSFERASE"/>
    <property type="match status" value="1"/>
</dbReference>
<keyword evidence="7" id="KW-1185">Reference proteome</keyword>
<reference evidence="6 7" key="1">
    <citation type="journal article" date="2013" name="Environ. Microbiol.">
        <title>Genome analysis of Chitinivibrio alkaliphilus gen. nov., sp. nov., a novel extremely haloalkaliphilic anaerobic chitinolytic bacterium from the candidate phylum Termite Group 3.</title>
        <authorList>
            <person name="Sorokin D.Y."/>
            <person name="Gumerov V.M."/>
            <person name="Rakitin A.L."/>
            <person name="Beletsky A.V."/>
            <person name="Damste J.S."/>
            <person name="Muyzer G."/>
            <person name="Mardanov A.V."/>
            <person name="Ravin N.V."/>
        </authorList>
    </citation>
    <scope>NUCLEOTIDE SEQUENCE [LARGE SCALE GENOMIC DNA]</scope>
    <source>
        <strain evidence="6 7">ACht1</strain>
    </source>
</reference>
<dbReference type="GO" id="GO:0006396">
    <property type="term" value="P:RNA processing"/>
    <property type="evidence" value="ECO:0007669"/>
    <property type="project" value="InterPro"/>
</dbReference>
<feature type="binding site" evidence="4">
    <location>
        <position position="319"/>
    </location>
    <ligand>
        <name>S-adenosyl-L-methionine</name>
        <dbReference type="ChEBI" id="CHEBI:59789"/>
    </ligand>
</feature>
<proteinExistence type="inferred from homology"/>
<evidence type="ECO:0000256" key="4">
    <source>
        <dbReference type="PROSITE-ProRule" id="PRU01024"/>
    </source>
</evidence>
<gene>
    <name evidence="6" type="ORF">CALK_1304</name>
</gene>
<dbReference type="OrthoDB" id="9804590at2"/>
<keyword evidence="2 4" id="KW-0808">Transferase</keyword>
<feature type="binding site" evidence="4">
    <location>
        <position position="273"/>
    </location>
    <ligand>
        <name>S-adenosyl-L-methionine</name>
        <dbReference type="ChEBI" id="CHEBI:59789"/>
    </ligand>
</feature>
<dbReference type="Pfam" id="PF05958">
    <property type="entry name" value="tRNA_U5-meth_tr"/>
    <property type="match status" value="1"/>
</dbReference>
<feature type="active site" evidence="5">
    <location>
        <position position="346"/>
    </location>
</feature>